<evidence type="ECO:0000259" key="4">
    <source>
        <dbReference type="PROSITE" id="PS51118"/>
    </source>
</evidence>
<reference evidence="5 6" key="1">
    <citation type="submission" date="2019-09" db="EMBL/GenBank/DDBJ databases">
        <title>Genome sequence and assembly of Adhaeribacter sp.</title>
        <authorList>
            <person name="Chhetri G."/>
        </authorList>
    </citation>
    <scope>NUCLEOTIDE SEQUENCE [LARGE SCALE GENOMIC DNA]</scope>
    <source>
        <strain evidence="5 6">DK36</strain>
    </source>
</reference>
<dbReference type="RefSeq" id="WP_150092448.1">
    <property type="nucleotide sequence ID" value="NZ_VWSF01000027.1"/>
</dbReference>
<protein>
    <submittedName>
        <fullName evidence="5">Helix-turn-helix transcriptional regulator</fullName>
    </submittedName>
</protein>
<organism evidence="5 6">
    <name type="scientific">Adhaeribacter rhizoryzae</name>
    <dbReference type="NCBI Taxonomy" id="2607907"/>
    <lineage>
        <taxon>Bacteria</taxon>
        <taxon>Pseudomonadati</taxon>
        <taxon>Bacteroidota</taxon>
        <taxon>Cytophagia</taxon>
        <taxon>Cytophagales</taxon>
        <taxon>Hymenobacteraceae</taxon>
        <taxon>Adhaeribacter</taxon>
    </lineage>
</organism>
<keyword evidence="2" id="KW-0238">DNA-binding</keyword>
<sequence>MAAKKPCLSCLDTVKPVRDALEVISGKWKLPIIISVAVGNERFTDIQESIPGITPKVLAKELKELEQHQLIKRVVVDDYPVKILYKPEPYSDTLAPIIDALKIWGLNHQEKIFSKE</sequence>
<dbReference type="InterPro" id="IPR002577">
    <property type="entry name" value="HTH_HxlR"/>
</dbReference>
<accession>A0A5M6D162</accession>
<dbReference type="GO" id="GO:0003677">
    <property type="term" value="F:DNA binding"/>
    <property type="evidence" value="ECO:0007669"/>
    <property type="project" value="UniProtKB-KW"/>
</dbReference>
<comment type="caution">
    <text evidence="5">The sequence shown here is derived from an EMBL/GenBank/DDBJ whole genome shotgun (WGS) entry which is preliminary data.</text>
</comment>
<evidence type="ECO:0000313" key="5">
    <source>
        <dbReference type="EMBL" id="KAA5540380.1"/>
    </source>
</evidence>
<dbReference type="PANTHER" id="PTHR33204">
    <property type="entry name" value="TRANSCRIPTIONAL REGULATOR, MARR FAMILY"/>
    <property type="match status" value="1"/>
</dbReference>
<feature type="domain" description="HTH hxlR-type" evidence="4">
    <location>
        <begin position="15"/>
        <end position="113"/>
    </location>
</feature>
<dbReference type="InterPro" id="IPR036390">
    <property type="entry name" value="WH_DNA-bd_sf"/>
</dbReference>
<gene>
    <name evidence="5" type="ORF">F0145_23005</name>
</gene>
<name>A0A5M6D162_9BACT</name>
<evidence type="ECO:0000256" key="3">
    <source>
        <dbReference type="ARBA" id="ARBA00023163"/>
    </source>
</evidence>
<dbReference type="InterPro" id="IPR036388">
    <property type="entry name" value="WH-like_DNA-bd_sf"/>
</dbReference>
<dbReference type="Proteomes" id="UP000323426">
    <property type="component" value="Unassembled WGS sequence"/>
</dbReference>
<evidence type="ECO:0000256" key="2">
    <source>
        <dbReference type="ARBA" id="ARBA00023125"/>
    </source>
</evidence>
<dbReference type="SUPFAM" id="SSF46785">
    <property type="entry name" value="Winged helix' DNA-binding domain"/>
    <property type="match status" value="1"/>
</dbReference>
<dbReference type="PROSITE" id="PS51118">
    <property type="entry name" value="HTH_HXLR"/>
    <property type="match status" value="1"/>
</dbReference>
<dbReference type="Pfam" id="PF01638">
    <property type="entry name" value="HxlR"/>
    <property type="match status" value="1"/>
</dbReference>
<dbReference type="Gene3D" id="1.10.10.10">
    <property type="entry name" value="Winged helix-like DNA-binding domain superfamily/Winged helix DNA-binding domain"/>
    <property type="match status" value="1"/>
</dbReference>
<keyword evidence="3" id="KW-0804">Transcription</keyword>
<proteinExistence type="predicted"/>
<keyword evidence="6" id="KW-1185">Reference proteome</keyword>
<keyword evidence="1" id="KW-0805">Transcription regulation</keyword>
<dbReference type="PANTHER" id="PTHR33204:SF29">
    <property type="entry name" value="TRANSCRIPTIONAL REGULATOR"/>
    <property type="match status" value="1"/>
</dbReference>
<evidence type="ECO:0000313" key="6">
    <source>
        <dbReference type="Proteomes" id="UP000323426"/>
    </source>
</evidence>
<dbReference type="EMBL" id="VWSF01000027">
    <property type="protein sequence ID" value="KAA5540380.1"/>
    <property type="molecule type" value="Genomic_DNA"/>
</dbReference>
<dbReference type="AlphaFoldDB" id="A0A5M6D162"/>
<evidence type="ECO:0000256" key="1">
    <source>
        <dbReference type="ARBA" id="ARBA00023015"/>
    </source>
</evidence>